<dbReference type="AlphaFoldDB" id="A0A6V8LSG9"/>
<accession>A0A6V8LSG9</accession>
<keyword evidence="2" id="KW-1185">Reference proteome</keyword>
<dbReference type="PANTHER" id="PTHR14614:SF132">
    <property type="entry name" value="PROTEIN-LYSINE METHYLTRANSFERASE C42C1.13"/>
    <property type="match status" value="1"/>
</dbReference>
<dbReference type="InterPro" id="IPR019410">
    <property type="entry name" value="Methyltransf_16"/>
</dbReference>
<dbReference type="CDD" id="cd02440">
    <property type="entry name" value="AdoMet_MTases"/>
    <property type="match status" value="1"/>
</dbReference>
<name>A0A6V8LSG9_9BACT</name>
<dbReference type="GO" id="GO:0008168">
    <property type="term" value="F:methyltransferase activity"/>
    <property type="evidence" value="ECO:0007669"/>
    <property type="project" value="UniProtKB-KW"/>
</dbReference>
<dbReference type="GO" id="GO:0032259">
    <property type="term" value="P:methylation"/>
    <property type="evidence" value="ECO:0007669"/>
    <property type="project" value="UniProtKB-KW"/>
</dbReference>
<dbReference type="InterPro" id="IPR029063">
    <property type="entry name" value="SAM-dependent_MTases_sf"/>
</dbReference>
<keyword evidence="1" id="KW-0687">Ribonucleoprotein</keyword>
<dbReference type="SUPFAM" id="SSF53335">
    <property type="entry name" value="S-adenosyl-L-methionine-dependent methyltransferases"/>
    <property type="match status" value="1"/>
</dbReference>
<dbReference type="GO" id="GO:0005840">
    <property type="term" value="C:ribosome"/>
    <property type="evidence" value="ECO:0007669"/>
    <property type="project" value="UniProtKB-KW"/>
</dbReference>
<dbReference type="Pfam" id="PF10294">
    <property type="entry name" value="Methyltransf_16"/>
    <property type="match status" value="1"/>
</dbReference>
<dbReference type="RefSeq" id="WP_173081058.1">
    <property type="nucleotide sequence ID" value="NZ_BLTE01000001.1"/>
</dbReference>
<gene>
    <name evidence="1" type="primary">prmA_1</name>
    <name evidence="1" type="ORF">NNJEOMEG_00563</name>
</gene>
<dbReference type="EMBL" id="BLTE01000001">
    <property type="protein sequence ID" value="GFK92736.1"/>
    <property type="molecule type" value="Genomic_DNA"/>
</dbReference>
<dbReference type="EC" id="2.1.1.-" evidence="1"/>
<evidence type="ECO:0000313" key="1">
    <source>
        <dbReference type="EMBL" id="GFK92736.1"/>
    </source>
</evidence>
<dbReference type="Gene3D" id="3.40.50.150">
    <property type="entry name" value="Vaccinia Virus protein VP39"/>
    <property type="match status" value="1"/>
</dbReference>
<comment type="caution">
    <text evidence="1">The sequence shown here is derived from an EMBL/GenBank/DDBJ whole genome shotgun (WGS) entry which is preliminary data.</text>
</comment>
<keyword evidence="1" id="KW-0689">Ribosomal protein</keyword>
<proteinExistence type="predicted"/>
<dbReference type="PANTHER" id="PTHR14614">
    <property type="entry name" value="HEPATOCELLULAR CARCINOMA-ASSOCIATED ANTIGEN"/>
    <property type="match status" value="1"/>
</dbReference>
<sequence>MPETAAKAPQTAPCQPDYTRGERQCLHVEELGRTWKLHRTADMETLWENLGREEFGEDERMPYWAELWPASMLLCRWLGRNRELVRGKACLDIGCGLGLTGIVGAWLGARVVGMDHQWPAVYFSRENARLNGVDGPLWTRMDWCAPAFKPRAFDVMWGGDIVYETRFYHPLTRLFRDHLAPGGRIWLAEPRRSVSRPVWERLAGDGFAVRKLLTEPVPVEGYEVTVNLWELSLPE</sequence>
<organism evidence="1 2">
    <name type="scientific">Fundidesulfovibrio magnetotacticus</name>
    <dbReference type="NCBI Taxonomy" id="2730080"/>
    <lineage>
        <taxon>Bacteria</taxon>
        <taxon>Pseudomonadati</taxon>
        <taxon>Thermodesulfobacteriota</taxon>
        <taxon>Desulfovibrionia</taxon>
        <taxon>Desulfovibrionales</taxon>
        <taxon>Desulfovibrionaceae</taxon>
        <taxon>Fundidesulfovibrio</taxon>
    </lineage>
</organism>
<protein>
    <submittedName>
        <fullName evidence="1">Ribosomal protein L11 methyltransferase</fullName>
        <ecNumber evidence="1">2.1.1.-</ecNumber>
    </submittedName>
</protein>
<reference evidence="1 2" key="1">
    <citation type="submission" date="2020-04" db="EMBL/GenBank/DDBJ databases">
        <authorList>
            <consortium name="Desulfovibrio sp. FSS-1 genome sequencing consortium"/>
            <person name="Shimoshige H."/>
            <person name="Kobayashi H."/>
            <person name="Maekawa T."/>
        </authorList>
    </citation>
    <scope>NUCLEOTIDE SEQUENCE [LARGE SCALE GENOMIC DNA]</scope>
    <source>
        <strain evidence="1 2">SIID29052-01</strain>
    </source>
</reference>
<keyword evidence="1" id="KW-0808">Transferase</keyword>
<evidence type="ECO:0000313" key="2">
    <source>
        <dbReference type="Proteomes" id="UP000494245"/>
    </source>
</evidence>
<reference evidence="1 2" key="2">
    <citation type="submission" date="2020-05" db="EMBL/GenBank/DDBJ databases">
        <title>Draft genome sequence of Desulfovibrio sp. strainFSS-1.</title>
        <authorList>
            <person name="Shimoshige H."/>
            <person name="Kobayashi H."/>
            <person name="Maekawa T."/>
        </authorList>
    </citation>
    <scope>NUCLEOTIDE SEQUENCE [LARGE SCALE GENOMIC DNA]</scope>
    <source>
        <strain evidence="1 2">SIID29052-01</strain>
    </source>
</reference>
<keyword evidence="1" id="KW-0489">Methyltransferase</keyword>
<dbReference type="Proteomes" id="UP000494245">
    <property type="component" value="Unassembled WGS sequence"/>
</dbReference>